<dbReference type="InterPro" id="IPR029061">
    <property type="entry name" value="THDP-binding"/>
</dbReference>
<dbReference type="PANTHER" id="PTHR18968:SF164">
    <property type="entry name" value="PYRUVATE DECARBOXYLASE"/>
    <property type="match status" value="1"/>
</dbReference>
<evidence type="ECO:0000256" key="4">
    <source>
        <dbReference type="SAM" id="SignalP"/>
    </source>
</evidence>
<sequence>MTSGPAAASAAAAVLAAAAASGVQRLWFNSGSELTSFQEAHAQARHHGRPTPELITCPHEHVALTAAMGETMVTGRPAMTAAHADLGLLHHGGAIHNAMWGDHPIMIMSGYPPTRAEARTSPVFWKQQRWDQGSIVRQYVKWDYKLSALDDAGLVVARGLQVALAPRPGPVYLAMPEEVGRYPVPADGPTPSAQMLGIPRLGPGDPDVVSEVARRLTTARRPVVVTDRVGVNPQAVALLAELADTLGVQVRASRYRMNLPDDNPWHTTDALDQFDVIVVLDHPVPWMPAVERPRDDAWIGWVGPDPIESRVPLYELRADARTTADPAAFLAAVLAEVGSAGPGDADSIRRRRQHPPAAGRARRSTDGGAPASGVPTPALIAAALDRHLRPDDLLTWEVFDTTTVSRTKPGTLFEKGGSSLGWSVAAATGASIAAGGAHAVAVTGDGSYLFGSPDSCLWLQQQCDAPVVTVVVNNGGYRTGTTTLAAHYPGGLAVTEPTVLGGHLTPSPDFAAHARSQGCYGERVVAAADLAAALDRARTSVERDRVPAVLDVWVPEHLTGSMDPGRRARTPADEGNTDG</sequence>
<dbReference type="GO" id="GO:0003984">
    <property type="term" value="F:acetolactate synthase activity"/>
    <property type="evidence" value="ECO:0007669"/>
    <property type="project" value="TreeGrafter"/>
</dbReference>
<dbReference type="Gene3D" id="3.40.50.970">
    <property type="match status" value="2"/>
</dbReference>
<evidence type="ECO:0000256" key="2">
    <source>
        <dbReference type="ARBA" id="ARBA00023052"/>
    </source>
</evidence>
<feature type="domain" description="Thiamine pyrophosphate enzyme N-terminal TPP-binding" evidence="6">
    <location>
        <begin position="10"/>
        <end position="123"/>
    </location>
</feature>
<name>A0A9X0LC64_9ACTN</name>
<dbReference type="Pfam" id="PF02775">
    <property type="entry name" value="TPP_enzyme_C"/>
    <property type="match status" value="1"/>
</dbReference>
<dbReference type="SUPFAM" id="SSF52467">
    <property type="entry name" value="DHS-like NAD/FAD-binding domain"/>
    <property type="match status" value="1"/>
</dbReference>
<dbReference type="Proteomes" id="UP000053246">
    <property type="component" value="Unassembled WGS sequence"/>
</dbReference>
<dbReference type="GO" id="GO:0050660">
    <property type="term" value="F:flavin adenine dinucleotide binding"/>
    <property type="evidence" value="ECO:0007669"/>
    <property type="project" value="TreeGrafter"/>
</dbReference>
<evidence type="ECO:0000313" key="8">
    <source>
        <dbReference type="Proteomes" id="UP000053246"/>
    </source>
</evidence>
<dbReference type="InterPro" id="IPR012001">
    <property type="entry name" value="Thiamin_PyroP_enz_TPP-bd_dom"/>
</dbReference>
<organism evidence="7 8">
    <name type="scientific">Micromonospora maris</name>
    <dbReference type="NCBI Taxonomy" id="1003110"/>
    <lineage>
        <taxon>Bacteria</taxon>
        <taxon>Bacillati</taxon>
        <taxon>Actinomycetota</taxon>
        <taxon>Actinomycetes</taxon>
        <taxon>Micromonosporales</taxon>
        <taxon>Micromonosporaceae</taxon>
        <taxon>Micromonospora</taxon>
    </lineage>
</organism>
<reference evidence="7 8" key="1">
    <citation type="submission" date="2015-10" db="EMBL/GenBank/DDBJ databases">
        <authorList>
            <person name="Ju K.-S."/>
            <person name="Doroghazi J.R."/>
            <person name="Metcalf W.W."/>
        </authorList>
    </citation>
    <scope>NUCLEOTIDE SEQUENCE [LARGE SCALE GENOMIC DNA]</scope>
    <source>
        <strain evidence="7 8">NRRL B-24793</strain>
    </source>
</reference>
<dbReference type="PANTHER" id="PTHR18968">
    <property type="entry name" value="THIAMINE PYROPHOSPHATE ENZYMES"/>
    <property type="match status" value="1"/>
</dbReference>
<dbReference type="AlphaFoldDB" id="A0A9X0LC64"/>
<protein>
    <submittedName>
        <fullName evidence="7">Uncharacterized protein</fullName>
    </submittedName>
</protein>
<comment type="caution">
    <text evidence="7">The sequence shown here is derived from an EMBL/GenBank/DDBJ whole genome shotgun (WGS) entry which is preliminary data.</text>
</comment>
<evidence type="ECO:0000256" key="3">
    <source>
        <dbReference type="SAM" id="MobiDB-lite"/>
    </source>
</evidence>
<dbReference type="InterPro" id="IPR029035">
    <property type="entry name" value="DHS-like_NAD/FAD-binding_dom"/>
</dbReference>
<evidence type="ECO:0000259" key="5">
    <source>
        <dbReference type="Pfam" id="PF02775"/>
    </source>
</evidence>
<comment type="similarity">
    <text evidence="1">Belongs to the TPP enzyme family.</text>
</comment>
<keyword evidence="2" id="KW-0786">Thiamine pyrophosphate</keyword>
<dbReference type="GO" id="GO:0030976">
    <property type="term" value="F:thiamine pyrophosphate binding"/>
    <property type="evidence" value="ECO:0007669"/>
    <property type="project" value="InterPro"/>
</dbReference>
<feature type="region of interest" description="Disordered" evidence="3">
    <location>
        <begin position="339"/>
        <end position="373"/>
    </location>
</feature>
<gene>
    <name evidence="7" type="ORF">ADL17_15840</name>
</gene>
<keyword evidence="8" id="KW-1185">Reference proteome</keyword>
<dbReference type="CDD" id="cd07035">
    <property type="entry name" value="TPP_PYR_POX_like"/>
    <property type="match status" value="1"/>
</dbReference>
<evidence type="ECO:0000259" key="6">
    <source>
        <dbReference type="Pfam" id="PF02776"/>
    </source>
</evidence>
<proteinExistence type="inferred from homology"/>
<dbReference type="EMBL" id="LMWI01000002">
    <property type="protein sequence ID" value="KUJ44633.1"/>
    <property type="molecule type" value="Genomic_DNA"/>
</dbReference>
<evidence type="ECO:0000256" key="1">
    <source>
        <dbReference type="ARBA" id="ARBA00007812"/>
    </source>
</evidence>
<accession>A0A9X0LC64</accession>
<feature type="signal peptide" evidence="4">
    <location>
        <begin position="1"/>
        <end position="19"/>
    </location>
</feature>
<feature type="chain" id="PRO_5040999218" evidence="4">
    <location>
        <begin position="20"/>
        <end position="579"/>
    </location>
</feature>
<dbReference type="Pfam" id="PF02776">
    <property type="entry name" value="TPP_enzyme_N"/>
    <property type="match status" value="1"/>
</dbReference>
<dbReference type="InterPro" id="IPR011766">
    <property type="entry name" value="TPP_enzyme_TPP-bd"/>
</dbReference>
<dbReference type="Gene3D" id="3.40.50.1220">
    <property type="entry name" value="TPP-binding domain"/>
    <property type="match status" value="1"/>
</dbReference>
<keyword evidence="4" id="KW-0732">Signal</keyword>
<dbReference type="OMA" id="DMCFPGD"/>
<dbReference type="GO" id="GO:0009097">
    <property type="term" value="P:isoleucine biosynthetic process"/>
    <property type="evidence" value="ECO:0007669"/>
    <property type="project" value="TreeGrafter"/>
</dbReference>
<dbReference type="RefSeq" id="WP_013733882.1">
    <property type="nucleotide sequence ID" value="NZ_LMWI01000002.1"/>
</dbReference>
<dbReference type="InterPro" id="IPR045229">
    <property type="entry name" value="TPP_enz"/>
</dbReference>
<dbReference type="SUPFAM" id="SSF52518">
    <property type="entry name" value="Thiamin diphosphate-binding fold (THDP-binding)"/>
    <property type="match status" value="2"/>
</dbReference>
<dbReference type="GO" id="GO:0005948">
    <property type="term" value="C:acetolactate synthase complex"/>
    <property type="evidence" value="ECO:0007669"/>
    <property type="project" value="TreeGrafter"/>
</dbReference>
<dbReference type="GO" id="GO:0000287">
    <property type="term" value="F:magnesium ion binding"/>
    <property type="evidence" value="ECO:0007669"/>
    <property type="project" value="UniProtKB-ARBA"/>
</dbReference>
<dbReference type="GO" id="GO:0009099">
    <property type="term" value="P:L-valine biosynthetic process"/>
    <property type="evidence" value="ECO:0007669"/>
    <property type="project" value="TreeGrafter"/>
</dbReference>
<evidence type="ECO:0000313" key="7">
    <source>
        <dbReference type="EMBL" id="KUJ44633.1"/>
    </source>
</evidence>
<feature type="region of interest" description="Disordered" evidence="3">
    <location>
        <begin position="559"/>
        <end position="579"/>
    </location>
</feature>
<feature type="domain" description="Thiamine pyrophosphate enzyme TPP-binding" evidence="5">
    <location>
        <begin position="407"/>
        <end position="552"/>
    </location>
</feature>